<keyword evidence="2" id="KW-1185">Reference proteome</keyword>
<dbReference type="EMBL" id="CP019239">
    <property type="protein sequence ID" value="APW42728.1"/>
    <property type="molecule type" value="Genomic_DNA"/>
</dbReference>
<dbReference type="STRING" id="1484693.RS694_09410"/>
<evidence type="ECO:0000313" key="1">
    <source>
        <dbReference type="EMBL" id="APW42728.1"/>
    </source>
</evidence>
<dbReference type="AlphaFoldDB" id="A0A1P8K9Q3"/>
<gene>
    <name evidence="1" type="ORF">RS694_09410</name>
</gene>
<proteinExistence type="predicted"/>
<evidence type="ECO:0000313" key="2">
    <source>
        <dbReference type="Proteomes" id="UP000186110"/>
    </source>
</evidence>
<organism evidence="1 2">
    <name type="scientific">Rhodoferax saidenbachensis</name>
    <dbReference type="NCBI Taxonomy" id="1484693"/>
    <lineage>
        <taxon>Bacteria</taxon>
        <taxon>Pseudomonadati</taxon>
        <taxon>Pseudomonadota</taxon>
        <taxon>Betaproteobacteria</taxon>
        <taxon>Burkholderiales</taxon>
        <taxon>Comamonadaceae</taxon>
        <taxon>Rhodoferax</taxon>
    </lineage>
</organism>
<name>A0A1P8K9Q3_9BURK</name>
<sequence>MFGISKPKKELLPSPGRYCDLEPRSLMDRRETLNEMLRHWQQIELRVAIYAYGEECFLISATTGTAEAGAPIKLQFTAADSDLGHAIYDLLLQCYAHPKDAADGSLKNWAVFAASGAKTGKAFESKCTYVTAKTINTAIVVEAIRRSPPSDTYVGQQLSITGAPAVLGSAVKKLVATLRLLDSQDAL</sequence>
<dbReference type="KEGG" id="rsb:RS694_09410"/>
<accession>A0A1P8K9Q3</accession>
<protein>
    <submittedName>
        <fullName evidence="1">Uncharacterized protein</fullName>
    </submittedName>
</protein>
<reference evidence="1 2" key="1">
    <citation type="submission" date="2017-01" db="EMBL/GenBank/DDBJ databases">
        <authorList>
            <person name="Mah S.A."/>
            <person name="Swanson W.J."/>
            <person name="Moy G.W."/>
            <person name="Vacquier V.D."/>
        </authorList>
    </citation>
    <scope>NUCLEOTIDE SEQUENCE [LARGE SCALE GENOMIC DNA]</scope>
    <source>
        <strain evidence="1 2">DSM 22694</strain>
    </source>
</reference>
<dbReference type="Proteomes" id="UP000186110">
    <property type="component" value="Chromosome"/>
</dbReference>